<dbReference type="OrthoDB" id="3041043at2759"/>
<accession>A0A550CB17</accession>
<evidence type="ECO:0000313" key="2">
    <source>
        <dbReference type="Proteomes" id="UP000320762"/>
    </source>
</evidence>
<organism evidence="1 2">
    <name type="scientific">Schizophyllum amplum</name>
    <dbReference type="NCBI Taxonomy" id="97359"/>
    <lineage>
        <taxon>Eukaryota</taxon>
        <taxon>Fungi</taxon>
        <taxon>Dikarya</taxon>
        <taxon>Basidiomycota</taxon>
        <taxon>Agaricomycotina</taxon>
        <taxon>Agaricomycetes</taxon>
        <taxon>Agaricomycetidae</taxon>
        <taxon>Agaricales</taxon>
        <taxon>Schizophyllaceae</taxon>
        <taxon>Schizophyllum</taxon>
    </lineage>
</organism>
<sequence length="405" mass="46749">MILPDTCDDLLCSCMTPRELFRYSLTCRDGRRAVTSYRQRAYNLKKTMGRFMSGDEVDRFQLLQSETGTVISGSVALQYLGRYDFTASDLDIYTEHRYAEQVCDFLVGLGYHYQPRTNQHLSFTAQLTRDEVQGAHLGGFMMPGAYSSNSMCGAYNFVKPNNDDVVIQLITARIAVMDIILDFHSTVVMNVITHRNAYSLYPYETFEERRALTARKTPARREQVAFAKYRERGWRIRSSVNASEAFDPTQEFSEGTRRVGDEMTWVLPLDQTGRHGALAIDTLPGNSWYLIYLERFLSDSGREMRSYAKMMRQRVVLEGDEWRQAYTFATDAHYTAFRAEIQRIQPDESRQTDADVVCAVEASYRKIIVTNEDDESDDDFSVILQAVSDYERHIFRRYSNVDEAE</sequence>
<name>A0A550CB17_9AGAR</name>
<dbReference type="AlphaFoldDB" id="A0A550CB17"/>
<proteinExistence type="predicted"/>
<comment type="caution">
    <text evidence="1">The sequence shown here is derived from an EMBL/GenBank/DDBJ whole genome shotgun (WGS) entry which is preliminary data.</text>
</comment>
<reference evidence="1 2" key="1">
    <citation type="journal article" date="2019" name="New Phytol.">
        <title>Comparative genomics reveals unique wood-decay strategies and fruiting body development in the Schizophyllaceae.</title>
        <authorList>
            <person name="Almasi E."/>
            <person name="Sahu N."/>
            <person name="Krizsan K."/>
            <person name="Balint B."/>
            <person name="Kovacs G.M."/>
            <person name="Kiss B."/>
            <person name="Cseklye J."/>
            <person name="Drula E."/>
            <person name="Henrissat B."/>
            <person name="Nagy I."/>
            <person name="Chovatia M."/>
            <person name="Adam C."/>
            <person name="LaButti K."/>
            <person name="Lipzen A."/>
            <person name="Riley R."/>
            <person name="Grigoriev I.V."/>
            <person name="Nagy L.G."/>
        </authorList>
    </citation>
    <scope>NUCLEOTIDE SEQUENCE [LARGE SCALE GENOMIC DNA]</scope>
    <source>
        <strain evidence="1 2">NL-1724</strain>
    </source>
</reference>
<keyword evidence="2" id="KW-1185">Reference proteome</keyword>
<evidence type="ECO:0000313" key="1">
    <source>
        <dbReference type="EMBL" id="TRM61993.1"/>
    </source>
</evidence>
<dbReference type="Proteomes" id="UP000320762">
    <property type="component" value="Unassembled WGS sequence"/>
</dbReference>
<gene>
    <name evidence="1" type="ORF">BD626DRAFT_631189</name>
</gene>
<dbReference type="EMBL" id="VDMD01000014">
    <property type="protein sequence ID" value="TRM61993.1"/>
    <property type="molecule type" value="Genomic_DNA"/>
</dbReference>
<protein>
    <submittedName>
        <fullName evidence="1">Uncharacterized protein</fullName>
    </submittedName>
</protein>